<dbReference type="GO" id="GO:0016887">
    <property type="term" value="F:ATP hydrolysis activity"/>
    <property type="evidence" value="ECO:0007669"/>
    <property type="project" value="InterPro"/>
</dbReference>
<evidence type="ECO:0000259" key="8">
    <source>
        <dbReference type="PROSITE" id="PS50893"/>
    </source>
</evidence>
<keyword evidence="10" id="KW-1185">Reference proteome</keyword>
<reference evidence="9 10" key="1">
    <citation type="submission" date="2017-10" db="EMBL/GenBank/DDBJ databases">
        <title>Genomics of the genus Arcobacter.</title>
        <authorList>
            <person name="Perez-Cataluna A."/>
            <person name="Figueras M.J."/>
        </authorList>
    </citation>
    <scope>NUCLEOTIDE SEQUENCE [LARGE SCALE GENOMIC DNA]</scope>
    <source>
        <strain evidence="9 10">CECT 8441</strain>
    </source>
</reference>
<evidence type="ECO:0000256" key="7">
    <source>
        <dbReference type="ARBA" id="ARBA00023136"/>
    </source>
</evidence>
<proteinExistence type="inferred from homology"/>
<dbReference type="Gene3D" id="3.40.50.300">
    <property type="entry name" value="P-loop containing nucleotide triphosphate hydrolases"/>
    <property type="match status" value="1"/>
</dbReference>
<dbReference type="CDD" id="cd03257">
    <property type="entry name" value="ABC_NikE_OppD_transporters"/>
    <property type="match status" value="1"/>
</dbReference>
<evidence type="ECO:0000256" key="2">
    <source>
        <dbReference type="ARBA" id="ARBA00005417"/>
    </source>
</evidence>
<evidence type="ECO:0000256" key="3">
    <source>
        <dbReference type="ARBA" id="ARBA00022448"/>
    </source>
</evidence>
<dbReference type="SMART" id="SM00382">
    <property type="entry name" value="AAA"/>
    <property type="match status" value="1"/>
</dbReference>
<dbReference type="InterPro" id="IPR003439">
    <property type="entry name" value="ABC_transporter-like_ATP-bd"/>
</dbReference>
<keyword evidence="3" id="KW-0813">Transport</keyword>
<dbReference type="PANTHER" id="PTHR43297">
    <property type="entry name" value="OLIGOPEPTIDE TRANSPORT ATP-BINDING PROTEIN APPD"/>
    <property type="match status" value="1"/>
</dbReference>
<evidence type="ECO:0000313" key="10">
    <source>
        <dbReference type="Proteomes" id="UP000289758"/>
    </source>
</evidence>
<sequence length="253" mass="28631">MSTILEVKNLTIKDRNRDLTIVENINFTLNNKEILGIVGKSGSGKSLLCKALLQILPATFKKEGVIKFNNSDENFILGRDVSVIWQDALNAFDPLCTIKEHMCESFLYKIDKNEAQKISLSLLKRVGITDCKRTFFSYPNELSGGELQRVMIAIALLQETKLIIADEPTSSLDLITQKQIIDLIKELNKTLIFVTHDLALISKIAHKILILNNGKVEEYGVSNEVFATPKTSYTKDLLLKRERLSKRFLECLK</sequence>
<dbReference type="InterPro" id="IPR050388">
    <property type="entry name" value="ABC_Ni/Peptide_Import"/>
</dbReference>
<comment type="similarity">
    <text evidence="2">Belongs to the ABC transporter superfamily.</text>
</comment>
<dbReference type="PROSITE" id="PS50893">
    <property type="entry name" value="ABC_TRANSPORTER_2"/>
    <property type="match status" value="1"/>
</dbReference>
<dbReference type="AlphaFoldDB" id="A0A4Q1ASJ8"/>
<dbReference type="Proteomes" id="UP000289758">
    <property type="component" value="Unassembled WGS sequence"/>
</dbReference>
<evidence type="ECO:0000256" key="4">
    <source>
        <dbReference type="ARBA" id="ARBA00022475"/>
    </source>
</evidence>
<dbReference type="SUPFAM" id="SSF52540">
    <property type="entry name" value="P-loop containing nucleoside triphosphate hydrolases"/>
    <property type="match status" value="1"/>
</dbReference>
<dbReference type="GO" id="GO:0005886">
    <property type="term" value="C:plasma membrane"/>
    <property type="evidence" value="ECO:0007669"/>
    <property type="project" value="UniProtKB-SubCell"/>
</dbReference>
<dbReference type="EMBL" id="PDKK01000002">
    <property type="protein sequence ID" value="RXK07471.1"/>
    <property type="molecule type" value="Genomic_DNA"/>
</dbReference>
<accession>A0A4Q1ASJ8</accession>
<dbReference type="InterPro" id="IPR027417">
    <property type="entry name" value="P-loop_NTPase"/>
</dbReference>
<dbReference type="PANTHER" id="PTHR43297:SF2">
    <property type="entry name" value="DIPEPTIDE TRANSPORT ATP-BINDING PROTEIN DPPD"/>
    <property type="match status" value="1"/>
</dbReference>
<comment type="subcellular location">
    <subcellularLocation>
        <location evidence="1">Cell inner membrane</location>
        <topology evidence="1">Peripheral membrane protein</topology>
    </subcellularLocation>
</comment>
<dbReference type="PROSITE" id="PS00211">
    <property type="entry name" value="ABC_TRANSPORTER_1"/>
    <property type="match status" value="1"/>
</dbReference>
<dbReference type="InterPro" id="IPR017871">
    <property type="entry name" value="ABC_transporter-like_CS"/>
</dbReference>
<dbReference type="InterPro" id="IPR003593">
    <property type="entry name" value="AAA+_ATPase"/>
</dbReference>
<keyword evidence="7" id="KW-0472">Membrane</keyword>
<keyword evidence="5" id="KW-0547">Nucleotide-binding</keyword>
<dbReference type="GO" id="GO:0005524">
    <property type="term" value="F:ATP binding"/>
    <property type="evidence" value="ECO:0007669"/>
    <property type="project" value="UniProtKB-KW"/>
</dbReference>
<protein>
    <recommendedName>
        <fullName evidence="8">ABC transporter domain-containing protein</fullName>
    </recommendedName>
</protein>
<dbReference type="OrthoDB" id="9814623at2"/>
<gene>
    <name evidence="9" type="ORF">CRV07_03140</name>
</gene>
<dbReference type="RefSeq" id="WP_129086360.1">
    <property type="nucleotide sequence ID" value="NZ_CP053836.1"/>
</dbReference>
<evidence type="ECO:0000256" key="5">
    <source>
        <dbReference type="ARBA" id="ARBA00022741"/>
    </source>
</evidence>
<keyword evidence="4" id="KW-1003">Cell membrane</keyword>
<organism evidence="9 10">
    <name type="scientific">Halarcobacter ebronensis</name>
    <dbReference type="NCBI Taxonomy" id="1462615"/>
    <lineage>
        <taxon>Bacteria</taxon>
        <taxon>Pseudomonadati</taxon>
        <taxon>Campylobacterota</taxon>
        <taxon>Epsilonproteobacteria</taxon>
        <taxon>Campylobacterales</taxon>
        <taxon>Arcobacteraceae</taxon>
        <taxon>Halarcobacter</taxon>
    </lineage>
</organism>
<evidence type="ECO:0000313" key="9">
    <source>
        <dbReference type="EMBL" id="RXK07471.1"/>
    </source>
</evidence>
<dbReference type="Pfam" id="PF00005">
    <property type="entry name" value="ABC_tran"/>
    <property type="match status" value="1"/>
</dbReference>
<comment type="caution">
    <text evidence="9">The sequence shown here is derived from an EMBL/GenBank/DDBJ whole genome shotgun (WGS) entry which is preliminary data.</text>
</comment>
<feature type="domain" description="ABC transporter" evidence="8">
    <location>
        <begin position="5"/>
        <end position="238"/>
    </location>
</feature>
<evidence type="ECO:0000256" key="1">
    <source>
        <dbReference type="ARBA" id="ARBA00004417"/>
    </source>
</evidence>
<evidence type="ECO:0000256" key="6">
    <source>
        <dbReference type="ARBA" id="ARBA00022840"/>
    </source>
</evidence>
<name>A0A4Q1ASJ8_9BACT</name>
<keyword evidence="6" id="KW-0067">ATP-binding</keyword>